<dbReference type="AlphaFoldDB" id="Q65U38"/>
<dbReference type="STRING" id="221988.MS0915"/>
<keyword evidence="2" id="KW-1185">Reference proteome</keyword>
<protein>
    <submittedName>
        <fullName evidence="1">Uncharacterized protein</fullName>
    </submittedName>
</protein>
<evidence type="ECO:0000313" key="1">
    <source>
        <dbReference type="EMBL" id="AAU37522.1"/>
    </source>
</evidence>
<reference evidence="1 2" key="1">
    <citation type="journal article" date="2004" name="Nat. Biotechnol.">
        <title>The genome sequence of the capnophilic rumen bacterium Mannheimia succiniciproducens.</title>
        <authorList>
            <person name="Hong S.H."/>
            <person name="Kim J.S."/>
            <person name="Lee S.Y."/>
            <person name="In Y.H."/>
            <person name="Choi S.S."/>
            <person name="Rih J.-K."/>
            <person name="Kim C.H."/>
            <person name="Jeong H."/>
            <person name="Hur C.G."/>
            <person name="Kim J.J."/>
        </authorList>
    </citation>
    <scope>NUCLEOTIDE SEQUENCE [LARGE SCALE GENOMIC DNA]</scope>
    <source>
        <strain evidence="2">KCTC 0769BP / MBEL55E</strain>
    </source>
</reference>
<dbReference type="Proteomes" id="UP000000607">
    <property type="component" value="Chromosome"/>
</dbReference>
<organism evidence="1 2">
    <name type="scientific">Mannheimia succiniciproducens (strain KCTC 0769BP / MBEL55E)</name>
    <dbReference type="NCBI Taxonomy" id="221988"/>
    <lineage>
        <taxon>Bacteria</taxon>
        <taxon>Pseudomonadati</taxon>
        <taxon>Pseudomonadota</taxon>
        <taxon>Gammaproteobacteria</taxon>
        <taxon>Pasteurellales</taxon>
        <taxon>Pasteurellaceae</taxon>
        <taxon>Basfia</taxon>
    </lineage>
</organism>
<gene>
    <name evidence="1" type="ordered locus">MS0915</name>
</gene>
<dbReference type="HOGENOM" id="CLU_3356961_0_0_6"/>
<name>Q65U38_MANSM</name>
<dbReference type="EMBL" id="AE016827">
    <property type="protein sequence ID" value="AAU37522.1"/>
    <property type="molecule type" value="Genomic_DNA"/>
</dbReference>
<dbReference type="KEGG" id="msu:MS0915"/>
<sequence>MLKGGDFSLFQCFFIDKTKGFRSLLEKIQKNTRFFE</sequence>
<evidence type="ECO:0000313" key="2">
    <source>
        <dbReference type="Proteomes" id="UP000000607"/>
    </source>
</evidence>
<proteinExistence type="predicted"/>
<accession>Q65U38</accession>